<dbReference type="InterPro" id="IPR014771">
    <property type="entry name" value="Apoptosis_Bim_N"/>
</dbReference>
<reference evidence="5" key="1">
    <citation type="submission" date="2025-08" db="UniProtKB">
        <authorList>
            <consortium name="RefSeq"/>
        </authorList>
    </citation>
    <scope>IDENTIFICATION</scope>
</reference>
<dbReference type="PANTHER" id="PTHR12044">
    <property type="entry name" value="BCL2 INTERACTING MEDIATOR OF CELL DEATH"/>
    <property type="match status" value="1"/>
</dbReference>
<keyword evidence="4" id="KW-1185">Reference proteome</keyword>
<evidence type="ECO:0000313" key="4">
    <source>
        <dbReference type="Proteomes" id="UP000515159"/>
    </source>
</evidence>
<gene>
    <name evidence="5" type="primary">BCL2L11</name>
</gene>
<dbReference type="Pfam" id="PF06773">
    <property type="entry name" value="Bim_N"/>
    <property type="match status" value="1"/>
</dbReference>
<dbReference type="PROSITE" id="PS51257">
    <property type="entry name" value="PROKAR_LIPOPROTEIN"/>
    <property type="match status" value="1"/>
</dbReference>
<dbReference type="InterPro" id="IPR052133">
    <property type="entry name" value="Immune_Signaling-Apoptosis_Reg"/>
</dbReference>
<organism evidence="4 5">
    <name type="scientific">Geotrypetes seraphini</name>
    <name type="common">Gaboon caecilian</name>
    <name type="synonym">Caecilia seraphini</name>
    <dbReference type="NCBI Taxonomy" id="260995"/>
    <lineage>
        <taxon>Eukaryota</taxon>
        <taxon>Metazoa</taxon>
        <taxon>Chordata</taxon>
        <taxon>Craniata</taxon>
        <taxon>Vertebrata</taxon>
        <taxon>Euteleostomi</taxon>
        <taxon>Amphibia</taxon>
        <taxon>Gymnophiona</taxon>
        <taxon>Geotrypetes</taxon>
    </lineage>
</organism>
<dbReference type="AlphaFoldDB" id="A0A6P8R6D5"/>
<feature type="domain" description="Apoptosis Bim N-terminal" evidence="2">
    <location>
        <begin position="75"/>
        <end position="113"/>
    </location>
</feature>
<name>A0A6P8R6D5_GEOSA</name>
<dbReference type="InterPro" id="IPR015040">
    <property type="entry name" value="Bcl-x_interacting_BH3_dom"/>
</dbReference>
<dbReference type="Proteomes" id="UP000515159">
    <property type="component" value="Chromosome 3"/>
</dbReference>
<dbReference type="Pfam" id="PF08945">
    <property type="entry name" value="Bclx_interact"/>
    <property type="match status" value="1"/>
</dbReference>
<feature type="domain" description="Bcl-x interacting BH3" evidence="3">
    <location>
        <begin position="210"/>
        <end position="238"/>
    </location>
</feature>
<evidence type="ECO:0000259" key="2">
    <source>
        <dbReference type="Pfam" id="PF06773"/>
    </source>
</evidence>
<proteinExistence type="predicted"/>
<dbReference type="RefSeq" id="XP_033795683.1">
    <property type="nucleotide sequence ID" value="XM_033939792.1"/>
</dbReference>
<feature type="compositionally biased region" description="Low complexity" evidence="1">
    <location>
        <begin position="114"/>
        <end position="130"/>
    </location>
</feature>
<evidence type="ECO:0000256" key="1">
    <source>
        <dbReference type="SAM" id="MobiDB-lite"/>
    </source>
</evidence>
<dbReference type="KEGG" id="gsh:117358184"/>
<dbReference type="PANTHER" id="PTHR12044:SF9">
    <property type="entry name" value="BCL-2-LIKE PROTEIN 11"/>
    <property type="match status" value="1"/>
</dbReference>
<dbReference type="GO" id="GO:0007127">
    <property type="term" value="P:meiosis I"/>
    <property type="evidence" value="ECO:0007669"/>
    <property type="project" value="TreeGrafter"/>
</dbReference>
<dbReference type="CTD" id="10018"/>
<evidence type="ECO:0000313" key="5">
    <source>
        <dbReference type="RefSeq" id="XP_033795683.1"/>
    </source>
</evidence>
<accession>A0A6P8R6D5</accession>
<dbReference type="InParanoid" id="A0A6P8R6D5"/>
<feature type="region of interest" description="Disordered" evidence="1">
    <location>
        <begin position="71"/>
        <end position="139"/>
    </location>
</feature>
<sequence>MVAVAARIVAGLLAVAIATSSCFPRLLLAPSLRANLGSGPRRAAKKFSFVPFSMSGCSYCVAAGDGKKKDQMAKQPSDLNCDQEESGSLRSTERSARSRFLRPGALTSLQSQYPGNQSGEGSSSPSSPQGPFVPPSSPSPFTTRSPLFMFVRRSSLLSGSSSGCFSFDMDRSPAPMSCDKSTQTPSPPCQALNHFLSSMASRRGLPLAVEDMRPEIWIARELRRIGDEFNASYNPRRGFLDNNHPAVNNHPIVILHLLRYIVRLIWRLH</sequence>
<dbReference type="OrthoDB" id="8441539at2759"/>
<evidence type="ECO:0000259" key="3">
    <source>
        <dbReference type="Pfam" id="PF08945"/>
    </source>
</evidence>
<protein>
    <submittedName>
        <fullName evidence="5">Bcl-2-like protein 11 isoform X1</fullName>
    </submittedName>
</protein>
<dbReference type="GeneID" id="117358184"/>
<dbReference type="FunCoup" id="A0A6P8R6D5">
    <property type="interactions" value="1105"/>
</dbReference>